<keyword evidence="9 10" id="KW-0998">Cell outer membrane</keyword>
<keyword evidence="3 10" id="KW-0813">Transport</keyword>
<dbReference type="Pfam" id="PF00593">
    <property type="entry name" value="TonB_dep_Rec_b-barrel"/>
    <property type="match status" value="1"/>
</dbReference>
<accession>A0A6N9T584</accession>
<dbReference type="RefSeq" id="WP_163463202.1">
    <property type="nucleotide sequence ID" value="NZ_JAAAMG010000007.1"/>
</dbReference>
<evidence type="ECO:0000256" key="5">
    <source>
        <dbReference type="ARBA" id="ARBA00022692"/>
    </source>
</evidence>
<dbReference type="PANTHER" id="PTHR32552">
    <property type="entry name" value="FERRICHROME IRON RECEPTOR-RELATED"/>
    <property type="match status" value="1"/>
</dbReference>
<dbReference type="InterPro" id="IPR036942">
    <property type="entry name" value="Beta-barrel_TonB_sf"/>
</dbReference>
<comment type="caution">
    <text evidence="15">The sequence shown here is derived from an EMBL/GenBank/DDBJ whole genome shotgun (WGS) entry which is preliminary data.</text>
</comment>
<evidence type="ECO:0000256" key="11">
    <source>
        <dbReference type="RuleBase" id="RU003357"/>
    </source>
</evidence>
<comment type="similarity">
    <text evidence="2 10 11">Belongs to the TonB-dependent receptor family.</text>
</comment>
<keyword evidence="16" id="KW-1185">Reference proteome</keyword>
<evidence type="ECO:0000256" key="10">
    <source>
        <dbReference type="PROSITE-ProRule" id="PRU01360"/>
    </source>
</evidence>
<dbReference type="InterPro" id="IPR000531">
    <property type="entry name" value="Beta-barrel_TonB"/>
</dbReference>
<organism evidence="15 16">
    <name type="scientific">Jiella pacifica</name>
    <dbReference type="NCBI Taxonomy" id="2696469"/>
    <lineage>
        <taxon>Bacteria</taxon>
        <taxon>Pseudomonadati</taxon>
        <taxon>Pseudomonadota</taxon>
        <taxon>Alphaproteobacteria</taxon>
        <taxon>Hyphomicrobiales</taxon>
        <taxon>Aurantimonadaceae</taxon>
        <taxon>Jiella</taxon>
    </lineage>
</organism>
<evidence type="ECO:0000256" key="1">
    <source>
        <dbReference type="ARBA" id="ARBA00004571"/>
    </source>
</evidence>
<dbReference type="InterPro" id="IPR012910">
    <property type="entry name" value="Plug_dom"/>
</dbReference>
<evidence type="ECO:0000256" key="4">
    <source>
        <dbReference type="ARBA" id="ARBA00022452"/>
    </source>
</evidence>
<dbReference type="Proteomes" id="UP000469011">
    <property type="component" value="Unassembled WGS sequence"/>
</dbReference>
<dbReference type="InterPro" id="IPR010105">
    <property type="entry name" value="TonB_sidphr_rcpt"/>
</dbReference>
<dbReference type="GO" id="GO:0038023">
    <property type="term" value="F:signaling receptor activity"/>
    <property type="evidence" value="ECO:0007669"/>
    <property type="project" value="InterPro"/>
</dbReference>
<evidence type="ECO:0000256" key="8">
    <source>
        <dbReference type="ARBA" id="ARBA00023170"/>
    </source>
</evidence>
<keyword evidence="6 11" id="KW-0798">TonB box</keyword>
<feature type="domain" description="TonB-dependent receptor-like beta-barrel" evidence="13">
    <location>
        <begin position="272"/>
        <end position="685"/>
    </location>
</feature>
<dbReference type="NCBIfam" id="TIGR01783">
    <property type="entry name" value="TonB-siderophor"/>
    <property type="match status" value="1"/>
</dbReference>
<dbReference type="GO" id="GO:0015344">
    <property type="term" value="F:siderophore uptake transmembrane transporter activity"/>
    <property type="evidence" value="ECO:0007669"/>
    <property type="project" value="TreeGrafter"/>
</dbReference>
<evidence type="ECO:0000259" key="14">
    <source>
        <dbReference type="Pfam" id="PF07715"/>
    </source>
</evidence>
<evidence type="ECO:0000256" key="2">
    <source>
        <dbReference type="ARBA" id="ARBA00009810"/>
    </source>
</evidence>
<evidence type="ECO:0000313" key="16">
    <source>
        <dbReference type="Proteomes" id="UP000469011"/>
    </source>
</evidence>
<dbReference type="GO" id="GO:0015891">
    <property type="term" value="P:siderophore transport"/>
    <property type="evidence" value="ECO:0007669"/>
    <property type="project" value="InterPro"/>
</dbReference>
<evidence type="ECO:0000313" key="15">
    <source>
        <dbReference type="EMBL" id="NDW04959.1"/>
    </source>
</evidence>
<dbReference type="PROSITE" id="PS52016">
    <property type="entry name" value="TONB_DEPENDENT_REC_3"/>
    <property type="match status" value="1"/>
</dbReference>
<dbReference type="Pfam" id="PF07715">
    <property type="entry name" value="Plug"/>
    <property type="match status" value="1"/>
</dbReference>
<dbReference type="Gene3D" id="2.40.170.20">
    <property type="entry name" value="TonB-dependent receptor, beta-barrel domain"/>
    <property type="match status" value="1"/>
</dbReference>
<dbReference type="InterPro" id="IPR037066">
    <property type="entry name" value="Plug_dom_sf"/>
</dbReference>
<dbReference type="InterPro" id="IPR039426">
    <property type="entry name" value="TonB-dep_rcpt-like"/>
</dbReference>
<feature type="domain" description="TonB-dependent receptor plug" evidence="14">
    <location>
        <begin position="78"/>
        <end position="177"/>
    </location>
</feature>
<evidence type="ECO:0000256" key="12">
    <source>
        <dbReference type="SAM" id="SignalP"/>
    </source>
</evidence>
<comment type="subcellular location">
    <subcellularLocation>
        <location evidence="1 10">Cell outer membrane</location>
        <topology evidence="1 10">Multi-pass membrane protein</topology>
    </subcellularLocation>
</comment>
<protein>
    <submittedName>
        <fullName evidence="15">TonB-dependent siderophore receptor</fullName>
    </submittedName>
</protein>
<keyword evidence="8 15" id="KW-0675">Receptor</keyword>
<evidence type="ECO:0000259" key="13">
    <source>
        <dbReference type="Pfam" id="PF00593"/>
    </source>
</evidence>
<dbReference type="CDD" id="cd01347">
    <property type="entry name" value="ligand_gated_channel"/>
    <property type="match status" value="1"/>
</dbReference>
<name>A0A6N9T584_9HYPH</name>
<keyword evidence="12" id="KW-0732">Signal</keyword>
<dbReference type="EMBL" id="JAAAMG010000007">
    <property type="protein sequence ID" value="NDW04959.1"/>
    <property type="molecule type" value="Genomic_DNA"/>
</dbReference>
<gene>
    <name evidence="15" type="ORF">GTK09_11000</name>
</gene>
<evidence type="ECO:0000256" key="9">
    <source>
        <dbReference type="ARBA" id="ARBA00023237"/>
    </source>
</evidence>
<keyword evidence="7 10" id="KW-0472">Membrane</keyword>
<dbReference type="AlphaFoldDB" id="A0A6N9T584"/>
<keyword evidence="4 10" id="KW-1134">Transmembrane beta strand</keyword>
<keyword evidence="5 10" id="KW-0812">Transmembrane</keyword>
<dbReference type="SUPFAM" id="SSF56935">
    <property type="entry name" value="Porins"/>
    <property type="match status" value="1"/>
</dbReference>
<evidence type="ECO:0000256" key="3">
    <source>
        <dbReference type="ARBA" id="ARBA00022448"/>
    </source>
</evidence>
<proteinExistence type="inferred from homology"/>
<feature type="chain" id="PRO_5027014839" evidence="12">
    <location>
        <begin position="27"/>
        <end position="717"/>
    </location>
</feature>
<feature type="signal peptide" evidence="12">
    <location>
        <begin position="1"/>
        <end position="26"/>
    </location>
</feature>
<dbReference type="PANTHER" id="PTHR32552:SF74">
    <property type="entry name" value="HYDROXAMATE SIDEROPHORE RECEPTOR FHUE"/>
    <property type="match status" value="1"/>
</dbReference>
<dbReference type="Gene3D" id="2.170.130.10">
    <property type="entry name" value="TonB-dependent receptor, plug domain"/>
    <property type="match status" value="1"/>
</dbReference>
<evidence type="ECO:0000256" key="7">
    <source>
        <dbReference type="ARBA" id="ARBA00023136"/>
    </source>
</evidence>
<dbReference type="GO" id="GO:0009279">
    <property type="term" value="C:cell outer membrane"/>
    <property type="evidence" value="ECO:0007669"/>
    <property type="project" value="UniProtKB-SubCell"/>
</dbReference>
<reference evidence="15 16" key="1">
    <citation type="submission" date="2020-01" db="EMBL/GenBank/DDBJ databases">
        <title>Jiella pacifica sp. nov.</title>
        <authorList>
            <person name="Xue Z."/>
            <person name="Zhu S."/>
            <person name="Chen J."/>
            <person name="Yang J."/>
        </authorList>
    </citation>
    <scope>NUCLEOTIDE SEQUENCE [LARGE SCALE GENOMIC DNA]</scope>
    <source>
        <strain evidence="15 16">40Bstr34</strain>
    </source>
</reference>
<sequence>MMSFNLKPRMNRARLFQVLAATSAMATISSGGQSFAQSAGSTIELDTVIVDGASYETEGTNSYATDLISVGEKEARPPREIPQSTTVLTRQRIEDGDYTSLDTALRETPGIVVLNNDDGRSSIFSRGFEFDSLYFDGLPAPLSSVYGTQPDLAIVDHIEILRGPSGLFGGTGEPAGTINMALKKAPEVWRGYIEGQYGTWDTKRTELDVGGPLNEAGTIRGRIVGAYQDGDNMVDVVDNENAVAYGTVSIDVTEKTTATFTISHLERDITPFNGLPTYADGSLIDLDRSTYTGADWNQFDNEVTDYLAEVEHRFEDGGHARVAMRYSDRHADFLYGWAGSAADQDGNVNGIRWIGRDFDEQSLALDAFVSKPFTLFGQEHNVLFGADYRKIDTTLLSASGLVAGTRNLYDWDASSTPEPTVNYTGQTDSDQHQTGLYGQLRVKPIERVTLIGGGRVSWYDSSTENLLTGATQDEIQIDGHFTPYLGAVVDLSDQISAYASYTEIFQPQTYFDANGDLLDPRQGDQYEVGFKGEFFGGALNGTVAYFHLTDENRAQQDTNGDYVALGEVEARGVEMEIAGELLANWQLQAGYTYTETEYLNGSGAGSVFSPYTPEHQVQIWTDYTFREADAWWDGLSIGGGIKIYSDFSAVSGSTTIEAPGYEVVDLQLGYAFNENFSAKLRINNLFDEKYYARVGSTSVFNFYGEERNAMLTLKAKF</sequence>
<evidence type="ECO:0000256" key="6">
    <source>
        <dbReference type="ARBA" id="ARBA00023077"/>
    </source>
</evidence>